<dbReference type="STRING" id="1797724.A3A48_03730"/>
<feature type="domain" description="DUF5659" evidence="1">
    <location>
        <begin position="2"/>
        <end position="73"/>
    </location>
</feature>
<reference evidence="2 3" key="1">
    <citation type="journal article" date="2016" name="Nat. Commun.">
        <title>Thousands of microbial genomes shed light on interconnected biogeochemical processes in an aquifer system.</title>
        <authorList>
            <person name="Anantharaman K."/>
            <person name="Brown C.T."/>
            <person name="Hug L.A."/>
            <person name="Sharon I."/>
            <person name="Castelle C.J."/>
            <person name="Probst A.J."/>
            <person name="Thomas B.C."/>
            <person name="Singh A."/>
            <person name="Wilkins M.J."/>
            <person name="Karaoz U."/>
            <person name="Brodie E.L."/>
            <person name="Williams K.H."/>
            <person name="Hubbard S.S."/>
            <person name="Banfield J.F."/>
        </authorList>
    </citation>
    <scope>NUCLEOTIDE SEQUENCE [LARGE SCALE GENOMIC DNA]</scope>
</reference>
<dbReference type="EMBL" id="MFBN01000018">
    <property type="protein sequence ID" value="OGD95519.1"/>
    <property type="molecule type" value="Genomic_DNA"/>
</dbReference>
<evidence type="ECO:0000313" key="2">
    <source>
        <dbReference type="EMBL" id="OGD95519.1"/>
    </source>
</evidence>
<dbReference type="Pfam" id="PF18903">
    <property type="entry name" value="DUF5659"/>
    <property type="match status" value="1"/>
</dbReference>
<sequence>MKNTFETKDLYLASLFYAKGIKLSDIRRDGRECFFIFNDQEKCNEIEKHYWSKEETVNAKEYTDAVKTLKGLLFIR</sequence>
<dbReference type="Proteomes" id="UP000178336">
    <property type="component" value="Unassembled WGS sequence"/>
</dbReference>
<evidence type="ECO:0000313" key="3">
    <source>
        <dbReference type="Proteomes" id="UP000178336"/>
    </source>
</evidence>
<proteinExistence type="predicted"/>
<name>A0A1F5GUL0_9BACT</name>
<evidence type="ECO:0000259" key="1">
    <source>
        <dbReference type="Pfam" id="PF18903"/>
    </source>
</evidence>
<accession>A0A1F5GUL0</accession>
<dbReference type="InterPro" id="IPR043718">
    <property type="entry name" value="DUF5659"/>
</dbReference>
<comment type="caution">
    <text evidence="2">The sequence shown here is derived from an EMBL/GenBank/DDBJ whole genome shotgun (WGS) entry which is preliminary data.</text>
</comment>
<organism evidence="2 3">
    <name type="scientific">Candidatus Curtissbacteria bacterium RIFCSPLOWO2_01_FULL_37_9</name>
    <dbReference type="NCBI Taxonomy" id="1797724"/>
    <lineage>
        <taxon>Bacteria</taxon>
        <taxon>Candidatus Curtissiibacteriota</taxon>
    </lineage>
</organism>
<dbReference type="AlphaFoldDB" id="A0A1F5GUL0"/>
<gene>
    <name evidence="2" type="ORF">A3A48_03730</name>
</gene>
<protein>
    <recommendedName>
        <fullName evidence="1">DUF5659 domain-containing protein</fullName>
    </recommendedName>
</protein>